<reference evidence="4" key="1">
    <citation type="submission" date="2021-01" db="EMBL/GenBank/DDBJ databases">
        <authorList>
            <person name="Corre E."/>
            <person name="Pelletier E."/>
            <person name="Niang G."/>
            <person name="Scheremetjew M."/>
            <person name="Finn R."/>
            <person name="Kale V."/>
            <person name="Holt S."/>
            <person name="Cochrane G."/>
            <person name="Meng A."/>
            <person name="Brown T."/>
            <person name="Cohen L."/>
        </authorList>
    </citation>
    <scope>NUCLEOTIDE SEQUENCE</scope>
    <source>
        <strain evidence="4">RCC3387</strain>
    </source>
</reference>
<dbReference type="PANTHER" id="PTHR10666">
    <property type="entry name" value="UBIQUITIN"/>
    <property type="match status" value="1"/>
</dbReference>
<dbReference type="Pfam" id="PF00240">
    <property type="entry name" value="ubiquitin"/>
    <property type="match status" value="2"/>
</dbReference>
<dbReference type="Gene3D" id="3.10.20.90">
    <property type="entry name" value="Phosphatidylinositol 3-kinase Catalytic Subunit, Chain A, domain 1"/>
    <property type="match status" value="3"/>
</dbReference>
<protein>
    <recommendedName>
        <fullName evidence="3">Ubiquitin-like domain-containing protein</fullName>
    </recommendedName>
</protein>
<evidence type="ECO:0000313" key="4">
    <source>
        <dbReference type="EMBL" id="CAD9626135.1"/>
    </source>
</evidence>
<dbReference type="EMBL" id="HBGW01074974">
    <property type="protein sequence ID" value="CAD9626135.1"/>
    <property type="molecule type" value="Transcribed_RNA"/>
</dbReference>
<evidence type="ECO:0000256" key="1">
    <source>
        <dbReference type="SAM" id="MobiDB-lite"/>
    </source>
</evidence>
<gene>
    <name evidence="4" type="ORF">BRAN1462_LOCUS47746</name>
</gene>
<feature type="chain" id="PRO_5031276398" description="Ubiquitin-like domain-containing protein" evidence="2">
    <location>
        <begin position="22"/>
        <end position="511"/>
    </location>
</feature>
<feature type="compositionally biased region" description="Basic and acidic residues" evidence="1">
    <location>
        <begin position="122"/>
        <end position="139"/>
    </location>
</feature>
<feature type="domain" description="Ubiquitin-like" evidence="3">
    <location>
        <begin position="425"/>
        <end position="505"/>
    </location>
</feature>
<dbReference type="InterPro" id="IPR050158">
    <property type="entry name" value="Ubiquitin_ubiquitin-like"/>
</dbReference>
<name>A0A7S2PY26_9DINO</name>
<keyword evidence="2" id="KW-0732">Signal</keyword>
<accession>A0A7S2PY26</accession>
<sequence>MGPIGGLALSILALAWHGGGATHTPSITVKMVPSKKTLFLKSVGFKDTVANVKSEIAERELIEPEKQRLIFAGKELDNDHVLGEIGVRPDSTLFLVQRKEPGSGFIANRAGRPHFGSQVSPHDPRAQDGRGARKSDSQPRQRVQISVKTVTGLSLPLDVDLADTVGEVKRRVQASQGLRAGEQRLTFAGRLLDDSRALSEYKVQQGNTLHLDMAMQTGGKTTEKRPTVYIADTPYGKVRLDGPRMDMQIFLEAKGGRKWSLSMSSHSVLLDLVAAVEANADVPMAQQHLSLLGETLYSAEAPPRDEAPSVDVPPRALFVPLTQLGVREGDTIDLGTDGGHVSFRTRAKQFELYVGQRELVAHVMARIQGRWSMPMARQCLRFQGRPLNTSMPALDRPFFEALDEARRTPGIDRGVDAVDLLTCGRRVSVKPAWGAPFPLDVAPSDRVVDVMTRIQLLHGIPAHEQRLSIRGELLNKEAALLKPFLHTFGVSDRDTVELARSTGGFVVVVEK</sequence>
<feature type="domain" description="Ubiquitin-like" evidence="3">
    <location>
        <begin position="143"/>
        <end position="218"/>
    </location>
</feature>
<dbReference type="AlphaFoldDB" id="A0A7S2PY26"/>
<dbReference type="SMART" id="SM00213">
    <property type="entry name" value="UBQ"/>
    <property type="match status" value="5"/>
</dbReference>
<evidence type="ECO:0000256" key="2">
    <source>
        <dbReference type="SAM" id="SignalP"/>
    </source>
</evidence>
<organism evidence="4">
    <name type="scientific">Zooxanthella nutricula</name>
    <dbReference type="NCBI Taxonomy" id="1333877"/>
    <lineage>
        <taxon>Eukaryota</taxon>
        <taxon>Sar</taxon>
        <taxon>Alveolata</taxon>
        <taxon>Dinophyceae</taxon>
        <taxon>Peridiniales</taxon>
        <taxon>Peridiniales incertae sedis</taxon>
        <taxon>Zooxanthella</taxon>
    </lineage>
</organism>
<dbReference type="InterPro" id="IPR000626">
    <property type="entry name" value="Ubiquitin-like_dom"/>
</dbReference>
<dbReference type="PROSITE" id="PS50053">
    <property type="entry name" value="UBIQUITIN_2"/>
    <property type="match status" value="3"/>
</dbReference>
<dbReference type="CDD" id="cd17039">
    <property type="entry name" value="Ubl_ubiquitin_like"/>
    <property type="match status" value="3"/>
</dbReference>
<proteinExistence type="predicted"/>
<feature type="domain" description="Ubiquitin-like" evidence="3">
    <location>
        <begin position="25"/>
        <end position="102"/>
    </location>
</feature>
<feature type="signal peptide" evidence="2">
    <location>
        <begin position="1"/>
        <end position="21"/>
    </location>
</feature>
<dbReference type="InterPro" id="IPR029071">
    <property type="entry name" value="Ubiquitin-like_domsf"/>
</dbReference>
<dbReference type="InterPro" id="IPR019956">
    <property type="entry name" value="Ubiquitin_dom"/>
</dbReference>
<dbReference type="PRINTS" id="PR00348">
    <property type="entry name" value="UBIQUITIN"/>
</dbReference>
<dbReference type="SUPFAM" id="SSF54236">
    <property type="entry name" value="Ubiquitin-like"/>
    <property type="match status" value="3"/>
</dbReference>
<evidence type="ECO:0000259" key="3">
    <source>
        <dbReference type="PROSITE" id="PS50053"/>
    </source>
</evidence>
<feature type="region of interest" description="Disordered" evidence="1">
    <location>
        <begin position="106"/>
        <end position="143"/>
    </location>
</feature>